<reference evidence="1 2" key="1">
    <citation type="submission" date="2013-06" db="EMBL/GenBank/DDBJ databases">
        <title>The Genome Sequence of Acinetobacter sp. NIPH 2036.</title>
        <authorList>
            <consortium name="The Broad Institute Genome Sequencing Platform"/>
            <consortium name="The Broad Institute Genome Sequencing Center for Infectious Disease"/>
            <person name="Cerqueira G."/>
            <person name="Feldgarden M."/>
            <person name="Courvalin P."/>
            <person name="Perichon B."/>
            <person name="Grillot-Courvalin C."/>
            <person name="Clermont D."/>
            <person name="Rocha E."/>
            <person name="Yoon E.-J."/>
            <person name="Nemec A."/>
            <person name="Young S.K."/>
            <person name="Zeng Q."/>
            <person name="Gargeya S."/>
            <person name="Fitzgerald M."/>
            <person name="Abouelleil A."/>
            <person name="Alvarado L."/>
            <person name="Berlin A.M."/>
            <person name="Chapman S.B."/>
            <person name="Dewar J."/>
            <person name="Goldberg J."/>
            <person name="Griggs A."/>
            <person name="Gujja S."/>
            <person name="Hansen M."/>
            <person name="Howarth C."/>
            <person name="Imamovic A."/>
            <person name="Larimer J."/>
            <person name="McCowan C."/>
            <person name="Murphy C."/>
            <person name="Pearson M."/>
            <person name="Priest M."/>
            <person name="Roberts A."/>
            <person name="Saif S."/>
            <person name="Shea T."/>
            <person name="Sykes S."/>
            <person name="Wortman J."/>
            <person name="Nusbaum C."/>
            <person name="Birren B."/>
        </authorList>
    </citation>
    <scope>NUCLEOTIDE SEQUENCE [LARGE SCALE GENOMIC DNA]</scope>
    <source>
        <strain evidence="1 2">NIPH 2036</strain>
    </source>
</reference>
<organism evidence="1 2">
    <name type="scientific">Acinetobacter colistiniresistens</name>
    <dbReference type="NCBI Taxonomy" id="280145"/>
    <lineage>
        <taxon>Bacteria</taxon>
        <taxon>Pseudomonadati</taxon>
        <taxon>Pseudomonadota</taxon>
        <taxon>Gammaproteobacteria</taxon>
        <taxon>Moraxellales</taxon>
        <taxon>Moraxellaceae</taxon>
        <taxon>Acinetobacter</taxon>
    </lineage>
</organism>
<proteinExistence type="predicted"/>
<dbReference type="AlphaFoldDB" id="S3TNV0"/>
<dbReference type="EMBL" id="ATGK01000003">
    <property type="protein sequence ID" value="EPG42623.1"/>
    <property type="molecule type" value="Genomic_DNA"/>
</dbReference>
<name>S3TNV0_9GAMM</name>
<dbReference type="GeneID" id="45419426"/>
<evidence type="ECO:0000313" key="1">
    <source>
        <dbReference type="EMBL" id="EPG42623.1"/>
    </source>
</evidence>
<sequence>MLADKNNYQSLTGRLSKGTHLPGEWLATLTKFIFDTLVEWRDNPLRPKESSETILSSQLCSDLNSASRHQGWDFVQFKQEEPDGVYTNRRIDLAATPCGTIIWLEGVQYNQYQTLLPIECKRLPIPTDPKRDPREYLYTNLSSTGGVQRFKTGHHGAKHIHALMIGYVQKQNILYWNKQLNEWVQQLCDESLPNWSLDDQCILTEHKMTEKVARLNSIHSRSTPLPPINITHLWVEM</sequence>
<accession>S3TNV0</accession>
<dbReference type="Proteomes" id="UP000014559">
    <property type="component" value="Unassembled WGS sequence"/>
</dbReference>
<dbReference type="HOGENOM" id="CLU_102103_0_0_6"/>
<evidence type="ECO:0000313" key="2">
    <source>
        <dbReference type="Proteomes" id="UP000014559"/>
    </source>
</evidence>
<dbReference type="RefSeq" id="WP_016651360.1">
    <property type="nucleotide sequence ID" value="NZ_KE340378.1"/>
</dbReference>
<gene>
    <name evidence="1" type="ORF">F907_00247</name>
</gene>
<protein>
    <submittedName>
        <fullName evidence="1">Uncharacterized protein</fullName>
    </submittedName>
</protein>
<dbReference type="PATRIC" id="fig|1217696.3.peg.241"/>
<comment type="caution">
    <text evidence="1">The sequence shown here is derived from an EMBL/GenBank/DDBJ whole genome shotgun (WGS) entry which is preliminary data.</text>
</comment>